<protein>
    <recommendedName>
        <fullName evidence="4">Guanylate cyclase domain-containing protein</fullName>
    </recommendedName>
</protein>
<feature type="region of interest" description="Disordered" evidence="3">
    <location>
        <begin position="319"/>
        <end position="349"/>
    </location>
</feature>
<dbReference type="InterPro" id="IPR027417">
    <property type="entry name" value="P-loop_NTPase"/>
</dbReference>
<dbReference type="InterPro" id="IPR001054">
    <property type="entry name" value="A/G_cyclase"/>
</dbReference>
<dbReference type="PANTHER" id="PTHR16305">
    <property type="entry name" value="TESTICULAR SOLUBLE ADENYLYL CYCLASE"/>
    <property type="match status" value="1"/>
</dbReference>
<keyword evidence="2" id="KW-0067">ATP-binding</keyword>
<dbReference type="GO" id="GO:0005737">
    <property type="term" value="C:cytoplasm"/>
    <property type="evidence" value="ECO:0007669"/>
    <property type="project" value="TreeGrafter"/>
</dbReference>
<feature type="domain" description="Guanylate cyclase" evidence="4">
    <location>
        <begin position="42"/>
        <end position="185"/>
    </location>
</feature>
<proteinExistence type="predicted"/>
<dbReference type="Proteomes" id="UP000320333">
    <property type="component" value="Unassembled WGS sequence"/>
</dbReference>
<dbReference type="GO" id="GO:0035556">
    <property type="term" value="P:intracellular signal transduction"/>
    <property type="evidence" value="ECO:0007669"/>
    <property type="project" value="InterPro"/>
</dbReference>
<dbReference type="InterPro" id="IPR029787">
    <property type="entry name" value="Nucleotide_cyclase"/>
</dbReference>
<dbReference type="GO" id="GO:0005524">
    <property type="term" value="F:ATP binding"/>
    <property type="evidence" value="ECO:0007669"/>
    <property type="project" value="UniProtKB-KW"/>
</dbReference>
<dbReference type="OrthoDB" id="2158101at2759"/>
<comment type="caution">
    <text evidence="5">The sequence shown here is derived from an EMBL/GenBank/DDBJ whole genome shotgun (WGS) entry which is preliminary data.</text>
</comment>
<dbReference type="PROSITE" id="PS50125">
    <property type="entry name" value="GUANYLATE_CYCLASE_2"/>
    <property type="match status" value="2"/>
</dbReference>
<accession>A0A507FLP2</accession>
<dbReference type="GO" id="GO:0009190">
    <property type="term" value="P:cyclic nucleotide biosynthetic process"/>
    <property type="evidence" value="ECO:0007669"/>
    <property type="project" value="InterPro"/>
</dbReference>
<dbReference type="SUPFAM" id="SSF52540">
    <property type="entry name" value="P-loop containing nucleoside triphosphate hydrolases"/>
    <property type="match status" value="1"/>
</dbReference>
<gene>
    <name evidence="5" type="ORF">CcCBS67573_g02201</name>
</gene>
<evidence type="ECO:0000313" key="6">
    <source>
        <dbReference type="Proteomes" id="UP000320333"/>
    </source>
</evidence>
<dbReference type="STRING" id="246404.A0A507FLP2"/>
<organism evidence="5 6">
    <name type="scientific">Chytriomyces confervae</name>
    <dbReference type="NCBI Taxonomy" id="246404"/>
    <lineage>
        <taxon>Eukaryota</taxon>
        <taxon>Fungi</taxon>
        <taxon>Fungi incertae sedis</taxon>
        <taxon>Chytridiomycota</taxon>
        <taxon>Chytridiomycota incertae sedis</taxon>
        <taxon>Chytridiomycetes</taxon>
        <taxon>Chytridiales</taxon>
        <taxon>Chytriomycetaceae</taxon>
        <taxon>Chytriomyces</taxon>
    </lineage>
</organism>
<dbReference type="PANTHER" id="PTHR16305:SF28">
    <property type="entry name" value="GUANYLATE CYCLASE DOMAIN-CONTAINING PROTEIN"/>
    <property type="match status" value="1"/>
</dbReference>
<dbReference type="EMBL" id="QEAP01000044">
    <property type="protein sequence ID" value="TPX76545.1"/>
    <property type="molecule type" value="Genomic_DNA"/>
</dbReference>
<keyword evidence="6" id="KW-1185">Reference proteome</keyword>
<evidence type="ECO:0000256" key="1">
    <source>
        <dbReference type="ARBA" id="ARBA00022741"/>
    </source>
</evidence>
<evidence type="ECO:0000256" key="2">
    <source>
        <dbReference type="ARBA" id="ARBA00022840"/>
    </source>
</evidence>
<dbReference type="GO" id="GO:0004016">
    <property type="term" value="F:adenylate cyclase activity"/>
    <property type="evidence" value="ECO:0007669"/>
    <property type="project" value="TreeGrafter"/>
</dbReference>
<dbReference type="CDD" id="cd07302">
    <property type="entry name" value="CHD"/>
    <property type="match status" value="2"/>
</dbReference>
<feature type="domain" description="Guanylate cyclase" evidence="4">
    <location>
        <begin position="398"/>
        <end position="478"/>
    </location>
</feature>
<keyword evidence="1" id="KW-0547">Nucleotide-binding</keyword>
<sequence>MLKTSRFVARYIRDASRNTEKRTRIMDLLHNDQPFDEETVGAVALIDISGFTALTSTLLAQQGRRSSEEMTQAVSKFMSKIIDIISYYGGDVIKFLGDALLIVFEAKSASTEDLQYTTRRALICCTEVLIKGKTKSVQTSRSAASPSKKKTFEVDEDLLDLHIGLSAGAFHHVIVGVAGQRCDYFVHGPPLGEIGGALDNARPGELGIARSAVEVLELPESIYSQIKIRKYEQKGNSVTVEFKSLEILQTQLALLEPARLDFLHEPRREASGVGHSGDSAAVIEEVRLADAFSFQFMNQSLVHKVKNLMNSDRLNGDNKNQTISITSNNGAGTHSQVGKDDDDDLAPSKYGPSSEYRRVTIMFIKFRFSYTKMRAHQLFSVLIQGLIPYDGVTQQFSVDDKGQSFFAVFGLPPWSHENNAVFAVRAAITVSDMLKANGLTPFTIGLSTGDLLFSHMGSSIRSEAGLLGDVVNVAARLMIFNKAEGYNIFCDYDTHEATTELYQHAEIGLHMLKGKLEPVSIWAIKNSKLGLDNLKVNHKDKRNFGYTEEKAKVNSIFSKWMVDGCQSVLIVEGPSGMGKTSLMDNALVSMNKHDAKIVIIRGTEIERNTPLFPIKSLMRSLFRIFGQMSEMEKAELASANQGVLFPNSIDAVIPEIKIDGSPDIIYAGGSNSPTPAPMPSPALSTKKTGTRRKPSKQVVNAALAQVDESPEAIKNFVTACGENAEYIPILQSVMEWVDKKDTDATKDMTADERRDKLRSMILHIIKAMTECLKIAVLCDDLQFMDVNTLELLCTIIQTTTKTLFFLFSRPFTIYKLNSIENLKYMACTTHLQLNGLSVLDTQKMLVWKFRDIGATSIDKELLRVIHLRSSGSPFFLDKLADTLLATLPRVISCDERGVVISSASDIDYQEILAINVESAILVTFDQLDHHFQELLRVASVCGMYFDFYDVSAVIDGNYPPDDLIAMAQSLDMFSFLTPCPVPPPNFQVQEIIPEERKKYRYCFTHMLISNTIYGSQPFGHRQEIHRRIANYLEEKLTPENRSSILPSIAFHYSNTSEQDKMYIYFEMLGLEYVDRFLFPEGIAALGKLIHMFEAEKKTDAGSTMAPMRQAIWYSALAYAETGRKSIQNARKNALKALSLLDANWPETEEQYNLILKQNNRKHNMLWLRTIGGRLSTGNANPEKDKIIFRCLSVLHCLAIMDPTLPQKDIPLTNTQSLNLAIAHGEVYRPEFVHSCFKTAEWQWLANNKYLSNLYLQQGKKLSVGYAAYESFLNAQATLLAHKGEFAAALASLELGAKNAKEAKNKAAFHMNQVFVSITLLTTGKLNESYEAALENCKEVESNDEHLATLLYCIPLAVISVFTDKMEDATKWTTMVTAKADYSAQVLSKVFCGVACLFHMRKGDHSKALDKFQDMINSGMVLMSAGQRMPLHLFAYCSIFPFLYHSLEKDPDPKKVQGLIETLNTAVNVARKLYLNPSVEGAAAYRMYLAAQLLLQGKPDLGLSVITKALSTKPTSTHLASMKLHHGLQLAVAGRFCTNASQKAQYAEKASTVLIEIGAQGLADWAKGGEYKFV</sequence>
<feature type="region of interest" description="Disordered" evidence="3">
    <location>
        <begin position="670"/>
        <end position="691"/>
    </location>
</feature>
<evidence type="ECO:0000256" key="3">
    <source>
        <dbReference type="SAM" id="MobiDB-lite"/>
    </source>
</evidence>
<dbReference type="SUPFAM" id="SSF55073">
    <property type="entry name" value="Nucleotide cyclase"/>
    <property type="match status" value="2"/>
</dbReference>
<feature type="compositionally biased region" description="Polar residues" evidence="3">
    <location>
        <begin position="319"/>
        <end position="336"/>
    </location>
</feature>
<reference evidence="5 6" key="1">
    <citation type="journal article" date="2019" name="Sci. Rep.">
        <title>Comparative genomics of chytrid fungi reveal insights into the obligate biotrophic and pathogenic lifestyle of Synchytrium endobioticum.</title>
        <authorList>
            <person name="van de Vossenberg B.T.L.H."/>
            <person name="Warris S."/>
            <person name="Nguyen H.D.T."/>
            <person name="van Gent-Pelzer M.P.E."/>
            <person name="Joly D.L."/>
            <person name="van de Geest H.C."/>
            <person name="Bonants P.J.M."/>
            <person name="Smith D.S."/>
            <person name="Levesque C.A."/>
            <person name="van der Lee T.A.J."/>
        </authorList>
    </citation>
    <scope>NUCLEOTIDE SEQUENCE [LARGE SCALE GENOMIC DNA]</scope>
    <source>
        <strain evidence="5 6">CBS 675.73</strain>
    </source>
</reference>
<dbReference type="Gene3D" id="3.30.70.1230">
    <property type="entry name" value="Nucleotide cyclase"/>
    <property type="match status" value="2"/>
</dbReference>
<evidence type="ECO:0000313" key="5">
    <source>
        <dbReference type="EMBL" id="TPX76545.1"/>
    </source>
</evidence>
<evidence type="ECO:0000259" key="4">
    <source>
        <dbReference type="PROSITE" id="PS50125"/>
    </source>
</evidence>
<name>A0A507FLP2_9FUNG</name>